<evidence type="ECO:0000313" key="2">
    <source>
        <dbReference type="Proteomes" id="UP000567179"/>
    </source>
</evidence>
<gene>
    <name evidence="1" type="ORF">D9619_013279</name>
</gene>
<organism evidence="1 2">
    <name type="scientific">Psilocybe cf. subviscida</name>
    <dbReference type="NCBI Taxonomy" id="2480587"/>
    <lineage>
        <taxon>Eukaryota</taxon>
        <taxon>Fungi</taxon>
        <taxon>Dikarya</taxon>
        <taxon>Basidiomycota</taxon>
        <taxon>Agaricomycotina</taxon>
        <taxon>Agaricomycetes</taxon>
        <taxon>Agaricomycetidae</taxon>
        <taxon>Agaricales</taxon>
        <taxon>Agaricineae</taxon>
        <taxon>Strophariaceae</taxon>
        <taxon>Psilocybe</taxon>
    </lineage>
</organism>
<dbReference type="Proteomes" id="UP000567179">
    <property type="component" value="Unassembled WGS sequence"/>
</dbReference>
<protein>
    <submittedName>
        <fullName evidence="1">Uncharacterized protein</fullName>
    </submittedName>
</protein>
<keyword evidence="2" id="KW-1185">Reference proteome</keyword>
<name>A0A8H5BRQ9_9AGAR</name>
<accession>A0A8H5BRQ9</accession>
<reference evidence="1 2" key="1">
    <citation type="journal article" date="2020" name="ISME J.">
        <title>Uncovering the hidden diversity of litter-decomposition mechanisms in mushroom-forming fungi.</title>
        <authorList>
            <person name="Floudas D."/>
            <person name="Bentzer J."/>
            <person name="Ahren D."/>
            <person name="Johansson T."/>
            <person name="Persson P."/>
            <person name="Tunlid A."/>
        </authorList>
    </citation>
    <scope>NUCLEOTIDE SEQUENCE [LARGE SCALE GENOMIC DNA]</scope>
    <source>
        <strain evidence="1 2">CBS 101986</strain>
    </source>
</reference>
<dbReference type="AlphaFoldDB" id="A0A8H5BRQ9"/>
<dbReference type="EMBL" id="JAACJJ010000004">
    <property type="protein sequence ID" value="KAF5328385.1"/>
    <property type="molecule type" value="Genomic_DNA"/>
</dbReference>
<evidence type="ECO:0000313" key="1">
    <source>
        <dbReference type="EMBL" id="KAF5328385.1"/>
    </source>
</evidence>
<comment type="caution">
    <text evidence="1">The sequence shown here is derived from an EMBL/GenBank/DDBJ whole genome shotgun (WGS) entry which is preliminary data.</text>
</comment>
<sequence>MDGMMSVISGIKNRGLSSTSVGNLAPTADIPELDDSEWRMDREWTAVVVEEDDCSWRKEEEEDEFAAYSPAQQKILRQAKSTFKRLDAVCFEAGKALAWYSVMHSNLVEFFTTLVDTHDTWTDIYEVSHHHLEPERPAAQALQQAIRRLADLERWRRIATAWVLDACHKLDPFYNRLKEMVLQQQIKMEALKNLYSQECDLDDPSDVLTYGLESLTLEIEENVQFPKVPKIPAPYGAQGSIYLDWPKEERLLVEKALDTLDDADFTAKLWKMY</sequence>
<proteinExistence type="predicted"/>